<evidence type="ECO:0000256" key="1">
    <source>
        <dbReference type="SAM" id="MobiDB-lite"/>
    </source>
</evidence>
<dbReference type="Proteomes" id="UP000775213">
    <property type="component" value="Unassembled WGS sequence"/>
</dbReference>
<evidence type="ECO:0000313" key="3">
    <source>
        <dbReference type="Proteomes" id="UP000775213"/>
    </source>
</evidence>
<proteinExistence type="predicted"/>
<protein>
    <submittedName>
        <fullName evidence="2">Uncharacterized protein</fullName>
    </submittedName>
</protein>
<gene>
    <name evidence="2" type="ORF">IEQ34_008120</name>
</gene>
<reference evidence="2 3" key="1">
    <citation type="journal article" date="2021" name="Hortic Res">
        <title>Chromosome-scale assembly of the Dendrobium chrysotoxum genome enhances the understanding of orchid evolution.</title>
        <authorList>
            <person name="Zhang Y."/>
            <person name="Zhang G.Q."/>
            <person name="Zhang D."/>
            <person name="Liu X.D."/>
            <person name="Xu X.Y."/>
            <person name="Sun W.H."/>
            <person name="Yu X."/>
            <person name="Zhu X."/>
            <person name="Wang Z.W."/>
            <person name="Zhao X."/>
            <person name="Zhong W.Y."/>
            <person name="Chen H."/>
            <person name="Yin W.L."/>
            <person name="Huang T."/>
            <person name="Niu S.C."/>
            <person name="Liu Z.J."/>
        </authorList>
    </citation>
    <scope>NUCLEOTIDE SEQUENCE [LARGE SCALE GENOMIC DNA]</scope>
    <source>
        <strain evidence="2">Lindl</strain>
    </source>
</reference>
<dbReference type="EMBL" id="JAGFBR010000008">
    <property type="protein sequence ID" value="KAH0463538.1"/>
    <property type="molecule type" value="Genomic_DNA"/>
</dbReference>
<keyword evidence="3" id="KW-1185">Reference proteome</keyword>
<feature type="region of interest" description="Disordered" evidence="1">
    <location>
        <begin position="61"/>
        <end position="94"/>
    </location>
</feature>
<comment type="caution">
    <text evidence="2">The sequence shown here is derived from an EMBL/GenBank/DDBJ whole genome shotgun (WGS) entry which is preliminary data.</text>
</comment>
<feature type="compositionally biased region" description="Low complexity" evidence="1">
    <location>
        <begin position="70"/>
        <end position="86"/>
    </location>
</feature>
<accession>A0AAV7H7G0</accession>
<organism evidence="2 3">
    <name type="scientific">Dendrobium chrysotoxum</name>
    <name type="common">Orchid</name>
    <dbReference type="NCBI Taxonomy" id="161865"/>
    <lineage>
        <taxon>Eukaryota</taxon>
        <taxon>Viridiplantae</taxon>
        <taxon>Streptophyta</taxon>
        <taxon>Embryophyta</taxon>
        <taxon>Tracheophyta</taxon>
        <taxon>Spermatophyta</taxon>
        <taxon>Magnoliopsida</taxon>
        <taxon>Liliopsida</taxon>
        <taxon>Asparagales</taxon>
        <taxon>Orchidaceae</taxon>
        <taxon>Epidendroideae</taxon>
        <taxon>Malaxideae</taxon>
        <taxon>Dendrobiinae</taxon>
        <taxon>Dendrobium</taxon>
    </lineage>
</organism>
<sequence>MTMVEDCVGDLKRRAVGYEDGELTKVEEHEGAIAFRERTEGTVRARTKLMEVADDGKLRGRGWEGLNTTSIDNSRGSSSGRSNIGSALLEEEER</sequence>
<name>A0AAV7H7G0_DENCH</name>
<dbReference type="AlphaFoldDB" id="A0AAV7H7G0"/>
<evidence type="ECO:0000313" key="2">
    <source>
        <dbReference type="EMBL" id="KAH0463538.1"/>
    </source>
</evidence>